<keyword evidence="1" id="KW-0175">Coiled coil</keyword>
<sequence>MASAAGKKVTARMYMELETKYAELDGELDDVKEKIGSITSDNEKLQAFRNDVTVKLAGAINRTDTRGKFLDREPERYIPWSAEQIEDQKATIARYSKMIDGQADQISNFGNIRAMCEAAIQKIGDEELYANCDSVGFIEEAAEELFIQRNHAKEVIRKIKLAVKALNAGDQVDMKRHTVYIPWSQKEILALRGEVEHFETSARAEKNRADTLADLLTQEKDKSAQLMQDNSLYQTNIAEAQRIYDEQQRKITQLEGIIRDRDITIDQQRSVISNAESSVDTYISTVRDLERQLSETNNNAVTGLEGQYQAELYHLNEQHNTETAGLRAKVASLQQRLAEETAAKEAAMKQQEEEKREKDTKLSSLMKNYTAAESGLKDQLAMERVEMGSRLSSLEDELNRQKAEAKSIQMGYEAKEKGIQAQWHTRFDAEMKTAKETIAKLVLQSKVDHRGNGEISIVSTMQIRHLEKENRELKERGNQLQDMIAGLKDQYAVKVGTLGDIMNVRMNTRQWMMEVKEAKDYAVRTKHAQEETLERNRGLDRQLALMTSQVRCLKSKNETLDKDVKSKKWEIARNQTEIARQSKEISRLSGALGVAERKAQLLKQQHEGVGGTLEKLNTTKELNDKKAIFDHQTTMMESSRKELEWIKEREYDFLTSQTHSVKANKQIVNLEKKNKTLEVLCEKQKDLLAQNKETIERIQGDRPYIVHMPPTTPADTGDRLKKLLAEPDHPLPRLSTATSLTQSLSPVMTVTDIVPVAAEPNETSNITENVAENGTNEVMSNAVESEKVFETENNEFEERETDTFSRWQMLFFVLLFIGTMISWAASPTPHTLKENLPRGDVCDMVEKPEGQLALDPALIMICAGNSDDYANLSLHDLNALNGFGISDS</sequence>
<dbReference type="Proteomes" id="UP000235786">
    <property type="component" value="Unassembled WGS sequence"/>
</dbReference>
<keyword evidence="4" id="KW-1185">Reference proteome</keyword>
<dbReference type="AlphaFoldDB" id="A0A2J6RR46"/>
<evidence type="ECO:0000313" key="3">
    <source>
        <dbReference type="EMBL" id="PMD40991.1"/>
    </source>
</evidence>
<dbReference type="STRING" id="1149755.A0A2J6RR46"/>
<dbReference type="OrthoDB" id="10676067at2759"/>
<evidence type="ECO:0000313" key="4">
    <source>
        <dbReference type="Proteomes" id="UP000235786"/>
    </source>
</evidence>
<protein>
    <submittedName>
        <fullName evidence="3">Uncharacterized protein</fullName>
    </submittedName>
</protein>
<gene>
    <name evidence="3" type="ORF">L207DRAFT_625715</name>
</gene>
<evidence type="ECO:0000256" key="1">
    <source>
        <dbReference type="SAM" id="Coils"/>
    </source>
</evidence>
<name>A0A2J6RR46_HYAVF</name>
<feature type="region of interest" description="Disordered" evidence="2">
    <location>
        <begin position="341"/>
        <end position="361"/>
    </location>
</feature>
<accession>A0A2J6RR46</accession>
<evidence type="ECO:0000256" key="2">
    <source>
        <dbReference type="SAM" id="MobiDB-lite"/>
    </source>
</evidence>
<reference evidence="3 4" key="1">
    <citation type="submission" date="2016-04" db="EMBL/GenBank/DDBJ databases">
        <title>A degradative enzymes factory behind the ericoid mycorrhizal symbiosis.</title>
        <authorList>
            <consortium name="DOE Joint Genome Institute"/>
            <person name="Martino E."/>
            <person name="Morin E."/>
            <person name="Grelet G."/>
            <person name="Kuo A."/>
            <person name="Kohler A."/>
            <person name="Daghino S."/>
            <person name="Barry K."/>
            <person name="Choi C."/>
            <person name="Cichocki N."/>
            <person name="Clum A."/>
            <person name="Copeland A."/>
            <person name="Hainaut M."/>
            <person name="Haridas S."/>
            <person name="Labutti K."/>
            <person name="Lindquist E."/>
            <person name="Lipzen A."/>
            <person name="Khouja H.-R."/>
            <person name="Murat C."/>
            <person name="Ohm R."/>
            <person name="Olson A."/>
            <person name="Spatafora J."/>
            <person name="Veneault-Fourrey C."/>
            <person name="Henrissat B."/>
            <person name="Grigoriev I."/>
            <person name="Martin F."/>
            <person name="Perotto S."/>
        </authorList>
    </citation>
    <scope>NUCLEOTIDE SEQUENCE [LARGE SCALE GENOMIC DNA]</scope>
    <source>
        <strain evidence="3 4">F</strain>
    </source>
</reference>
<proteinExistence type="predicted"/>
<feature type="coiled-coil region" evidence="1">
    <location>
        <begin position="463"/>
        <end position="490"/>
    </location>
</feature>
<dbReference type="EMBL" id="KZ613945">
    <property type="protein sequence ID" value="PMD40991.1"/>
    <property type="molecule type" value="Genomic_DNA"/>
</dbReference>
<feature type="coiled-coil region" evidence="1">
    <location>
        <begin position="660"/>
        <end position="687"/>
    </location>
</feature>
<organism evidence="3 4">
    <name type="scientific">Hyaloscypha variabilis (strain UAMH 11265 / GT02V1 / F)</name>
    <name type="common">Meliniomyces variabilis</name>
    <dbReference type="NCBI Taxonomy" id="1149755"/>
    <lineage>
        <taxon>Eukaryota</taxon>
        <taxon>Fungi</taxon>
        <taxon>Dikarya</taxon>
        <taxon>Ascomycota</taxon>
        <taxon>Pezizomycotina</taxon>
        <taxon>Leotiomycetes</taxon>
        <taxon>Helotiales</taxon>
        <taxon>Hyaloscyphaceae</taxon>
        <taxon>Hyaloscypha</taxon>
        <taxon>Hyaloscypha variabilis</taxon>
    </lineage>
</organism>